<dbReference type="PATRIC" id="fig|70996.4.peg.4949"/>
<dbReference type="EMBL" id="LGKP01000040">
    <property type="protein sequence ID" value="KPL80165.1"/>
    <property type="molecule type" value="Genomic_DNA"/>
</dbReference>
<dbReference type="InterPro" id="IPR036457">
    <property type="entry name" value="PPM-type-like_dom_sf"/>
</dbReference>
<reference evidence="3 4" key="1">
    <citation type="submission" date="2015-07" db="EMBL/GenBank/DDBJ databases">
        <title>Whole genome sequence of Herpetosiphon geysericola DSM 7119.</title>
        <authorList>
            <person name="Hemp J."/>
            <person name="Ward L.M."/>
            <person name="Pace L.A."/>
            <person name="Fischer W.W."/>
        </authorList>
    </citation>
    <scope>NUCLEOTIDE SEQUENCE [LARGE SCALE GENOMIC DNA]</scope>
    <source>
        <strain evidence="3 4">DSM 7119</strain>
    </source>
</reference>
<keyword evidence="4" id="KW-1185">Reference proteome</keyword>
<dbReference type="RefSeq" id="WP_054537038.1">
    <property type="nucleotide sequence ID" value="NZ_LGKP01000040.1"/>
</dbReference>
<dbReference type="Proteomes" id="UP000050277">
    <property type="component" value="Unassembled WGS sequence"/>
</dbReference>
<dbReference type="OrthoDB" id="9763484at2"/>
<evidence type="ECO:0000313" key="4">
    <source>
        <dbReference type="Proteomes" id="UP000050277"/>
    </source>
</evidence>
<evidence type="ECO:0000256" key="1">
    <source>
        <dbReference type="ARBA" id="ARBA00022801"/>
    </source>
</evidence>
<dbReference type="InterPro" id="IPR001932">
    <property type="entry name" value="PPM-type_phosphatase-like_dom"/>
</dbReference>
<accession>A0A0P6XWX5</accession>
<feature type="domain" description="PPM-type phosphatase" evidence="2">
    <location>
        <begin position="68"/>
        <end position="280"/>
    </location>
</feature>
<evidence type="ECO:0000259" key="2">
    <source>
        <dbReference type="SMART" id="SM00331"/>
    </source>
</evidence>
<dbReference type="PANTHER" id="PTHR43156">
    <property type="entry name" value="STAGE II SPORULATION PROTEIN E-RELATED"/>
    <property type="match status" value="1"/>
</dbReference>
<keyword evidence="1" id="KW-0378">Hydrolase</keyword>
<dbReference type="GO" id="GO:0016791">
    <property type="term" value="F:phosphatase activity"/>
    <property type="evidence" value="ECO:0007669"/>
    <property type="project" value="TreeGrafter"/>
</dbReference>
<gene>
    <name evidence="3" type="ORF">SE18_24150</name>
</gene>
<dbReference type="SMART" id="SM00331">
    <property type="entry name" value="PP2C_SIG"/>
    <property type="match status" value="1"/>
</dbReference>
<dbReference type="STRING" id="70996.SE18_24150"/>
<name>A0A0P6XWX5_9CHLR</name>
<dbReference type="SUPFAM" id="SSF81606">
    <property type="entry name" value="PP2C-like"/>
    <property type="match status" value="1"/>
</dbReference>
<organism evidence="3 4">
    <name type="scientific">Herpetosiphon geysericola</name>
    <dbReference type="NCBI Taxonomy" id="70996"/>
    <lineage>
        <taxon>Bacteria</taxon>
        <taxon>Bacillati</taxon>
        <taxon>Chloroflexota</taxon>
        <taxon>Chloroflexia</taxon>
        <taxon>Herpetosiphonales</taxon>
        <taxon>Herpetosiphonaceae</taxon>
        <taxon>Herpetosiphon</taxon>
    </lineage>
</organism>
<comment type="caution">
    <text evidence="3">The sequence shown here is derived from an EMBL/GenBank/DDBJ whole genome shotgun (WGS) entry which is preliminary data.</text>
</comment>
<dbReference type="PANTHER" id="PTHR43156:SF2">
    <property type="entry name" value="STAGE II SPORULATION PROTEIN E"/>
    <property type="match status" value="1"/>
</dbReference>
<protein>
    <recommendedName>
        <fullName evidence="2">PPM-type phosphatase domain-containing protein</fullName>
    </recommendedName>
</protein>
<dbReference type="Gene3D" id="3.60.40.10">
    <property type="entry name" value="PPM-type phosphatase domain"/>
    <property type="match status" value="1"/>
</dbReference>
<dbReference type="Pfam" id="PF07228">
    <property type="entry name" value="SpoIIE"/>
    <property type="match status" value="1"/>
</dbReference>
<sequence length="365" mass="40200">MQKVQPVIYSSLLSHRAHGRVAIPLEPALPAPVPEASVPDQRQAELEQDLQLARDLQQGLMLETVPRLPGWELSAVSLPARELGGDLYDFLAVNGSQGIMIGDVSGKGLPAALRMAVARTVFRAEVRRGQSPGHTLAAVNNILIEEMPQGMVTMLYALINPQTGMMQLANAGHNYLIVINNQVVEIETSGVPLGVMEIDCYTESTLQLNYGDSVMLYTDGVVEATNEHQVLYGYPRFQSLLQTVGHLKPRALMARVLSEVRAWTQGQLKHDDVTMVLVRRRLANLLDEMHSIVADVVGPMTADEWWQSLALVGASRTPDQCLELLRPLNEMVASQFGRGIARELQAQLRPVIEEYRLLQSTKGSS</sequence>
<evidence type="ECO:0000313" key="3">
    <source>
        <dbReference type="EMBL" id="KPL80165.1"/>
    </source>
</evidence>
<proteinExistence type="predicted"/>
<dbReference type="AlphaFoldDB" id="A0A0P6XWX5"/>
<dbReference type="InterPro" id="IPR052016">
    <property type="entry name" value="Bact_Sigma-Reg"/>
</dbReference>